<gene>
    <name evidence="2" type="ORF">GGR42_002811</name>
</gene>
<sequence>MRPIIVLYLLFFVYTGQAQLTDKLKPSISGLSTISLEKAGFHKDSILNLLSLINNTPPNDFRGLVVIKNNKIVLEEYFNTYWRNSIHDIRSAGKSVTALLLGIALEEGLVQNLDQNVYSFFDKSKYPNINKDYKQVTLRHLLNMSSGLDADTNNPQTTGHAVNWIAKDNWRDFLLQVPLTSVPGSRYIYADINPLLISSIIEETSGMSLKDFAKKKLFNPLGIDQVYWYTNSAGQTGAAGNLYISTLDFAKLGVLVANEGRWGNRQIINPDFIRSLYEETFDLTQDNPYSDGYGMLWYKSHRTFGVNKLDYIYASGNGGNLLIVVPEIEMVIALTSSAYGPGIGHGRSYTIMSKILASIK</sequence>
<evidence type="ECO:0000313" key="2">
    <source>
        <dbReference type="EMBL" id="NJB72320.1"/>
    </source>
</evidence>
<accession>A0A846QZH8</accession>
<dbReference type="EMBL" id="JAATJJ010000002">
    <property type="protein sequence ID" value="NJB72320.1"/>
    <property type="molecule type" value="Genomic_DNA"/>
</dbReference>
<dbReference type="InterPro" id="IPR012338">
    <property type="entry name" value="Beta-lactam/transpept-like"/>
</dbReference>
<organism evidence="2 3">
    <name type="scientific">Saonia flava</name>
    <dbReference type="NCBI Taxonomy" id="523696"/>
    <lineage>
        <taxon>Bacteria</taxon>
        <taxon>Pseudomonadati</taxon>
        <taxon>Bacteroidota</taxon>
        <taxon>Flavobacteriia</taxon>
        <taxon>Flavobacteriales</taxon>
        <taxon>Flavobacteriaceae</taxon>
        <taxon>Saonia</taxon>
    </lineage>
</organism>
<dbReference type="RefSeq" id="WP_167965231.1">
    <property type="nucleotide sequence ID" value="NZ_JAATJJ010000002.1"/>
</dbReference>
<dbReference type="Pfam" id="PF00144">
    <property type="entry name" value="Beta-lactamase"/>
    <property type="match status" value="1"/>
</dbReference>
<dbReference type="InterPro" id="IPR001466">
    <property type="entry name" value="Beta-lactam-related"/>
</dbReference>
<evidence type="ECO:0000313" key="3">
    <source>
        <dbReference type="Proteomes" id="UP000590442"/>
    </source>
</evidence>
<proteinExistence type="predicted"/>
<dbReference type="PANTHER" id="PTHR43283:SF7">
    <property type="entry name" value="BETA-LACTAMASE-RELATED DOMAIN-CONTAINING PROTEIN"/>
    <property type="match status" value="1"/>
</dbReference>
<dbReference type="SUPFAM" id="SSF56601">
    <property type="entry name" value="beta-lactamase/transpeptidase-like"/>
    <property type="match status" value="1"/>
</dbReference>
<keyword evidence="3" id="KW-1185">Reference proteome</keyword>
<reference evidence="2 3" key="1">
    <citation type="submission" date="2020-03" db="EMBL/GenBank/DDBJ databases">
        <title>Genomic Encyclopedia of Type Strains, Phase IV (KMG-IV): sequencing the most valuable type-strain genomes for metagenomic binning, comparative biology and taxonomic classification.</title>
        <authorList>
            <person name="Goeker M."/>
        </authorList>
    </citation>
    <scope>NUCLEOTIDE SEQUENCE [LARGE SCALE GENOMIC DNA]</scope>
    <source>
        <strain evidence="2 3">DSM 29762</strain>
    </source>
</reference>
<feature type="domain" description="Beta-lactamase-related" evidence="1">
    <location>
        <begin position="64"/>
        <end position="341"/>
    </location>
</feature>
<name>A0A846QZH8_9FLAO</name>
<dbReference type="Gene3D" id="3.40.710.10">
    <property type="entry name" value="DD-peptidase/beta-lactamase superfamily"/>
    <property type="match status" value="1"/>
</dbReference>
<evidence type="ECO:0000259" key="1">
    <source>
        <dbReference type="Pfam" id="PF00144"/>
    </source>
</evidence>
<dbReference type="AlphaFoldDB" id="A0A846QZH8"/>
<protein>
    <submittedName>
        <fullName evidence="2">CubicO group peptidase (Beta-lactamase class C family)</fullName>
    </submittedName>
</protein>
<dbReference type="InterPro" id="IPR050789">
    <property type="entry name" value="Diverse_Enzym_Activities"/>
</dbReference>
<dbReference type="Proteomes" id="UP000590442">
    <property type="component" value="Unassembled WGS sequence"/>
</dbReference>
<dbReference type="PANTHER" id="PTHR43283">
    <property type="entry name" value="BETA-LACTAMASE-RELATED"/>
    <property type="match status" value="1"/>
</dbReference>
<comment type="caution">
    <text evidence="2">The sequence shown here is derived from an EMBL/GenBank/DDBJ whole genome shotgun (WGS) entry which is preliminary data.</text>
</comment>